<keyword evidence="4 5" id="KW-0408">Iron</keyword>
<dbReference type="PANTHER" id="PTHR47991">
    <property type="entry name" value="OXOGLUTARATE/IRON-DEPENDENT DIOXYGENASE"/>
    <property type="match status" value="1"/>
</dbReference>
<dbReference type="Pfam" id="PF14226">
    <property type="entry name" value="DIOX_N"/>
    <property type="match status" value="1"/>
</dbReference>
<name>A0AAV9AEW2_ACOGR</name>
<dbReference type="PROSITE" id="PS51471">
    <property type="entry name" value="FE2OG_OXY"/>
    <property type="match status" value="1"/>
</dbReference>
<dbReference type="GO" id="GO:0016491">
    <property type="term" value="F:oxidoreductase activity"/>
    <property type="evidence" value="ECO:0007669"/>
    <property type="project" value="UniProtKB-KW"/>
</dbReference>
<gene>
    <name evidence="7" type="ORF">QJS04_geneDACA008757</name>
</gene>
<evidence type="ECO:0000256" key="5">
    <source>
        <dbReference type="RuleBase" id="RU003682"/>
    </source>
</evidence>
<evidence type="ECO:0000256" key="1">
    <source>
        <dbReference type="ARBA" id="ARBA00008056"/>
    </source>
</evidence>
<organism evidence="7 8">
    <name type="scientific">Acorus gramineus</name>
    <name type="common">Dwarf sweet flag</name>
    <dbReference type="NCBI Taxonomy" id="55184"/>
    <lineage>
        <taxon>Eukaryota</taxon>
        <taxon>Viridiplantae</taxon>
        <taxon>Streptophyta</taxon>
        <taxon>Embryophyta</taxon>
        <taxon>Tracheophyta</taxon>
        <taxon>Spermatophyta</taxon>
        <taxon>Magnoliopsida</taxon>
        <taxon>Liliopsida</taxon>
        <taxon>Acoraceae</taxon>
        <taxon>Acorus</taxon>
    </lineage>
</organism>
<accession>A0AAV9AEW2</accession>
<protein>
    <submittedName>
        <fullName evidence="7">S-norcoclaurine synthase 1</fullName>
    </submittedName>
</protein>
<comment type="caution">
    <text evidence="7">The sequence shown here is derived from an EMBL/GenBank/DDBJ whole genome shotgun (WGS) entry which is preliminary data.</text>
</comment>
<dbReference type="InterPro" id="IPR026992">
    <property type="entry name" value="DIOX_N"/>
</dbReference>
<reference evidence="7" key="2">
    <citation type="submission" date="2023-06" db="EMBL/GenBank/DDBJ databases">
        <authorList>
            <person name="Ma L."/>
            <person name="Liu K.-W."/>
            <person name="Li Z."/>
            <person name="Hsiao Y.-Y."/>
            <person name="Qi Y."/>
            <person name="Fu T."/>
            <person name="Tang G."/>
            <person name="Zhang D."/>
            <person name="Sun W.-H."/>
            <person name="Liu D.-K."/>
            <person name="Li Y."/>
            <person name="Chen G.-Z."/>
            <person name="Liu X.-D."/>
            <person name="Liao X.-Y."/>
            <person name="Jiang Y.-T."/>
            <person name="Yu X."/>
            <person name="Hao Y."/>
            <person name="Huang J."/>
            <person name="Zhao X.-W."/>
            <person name="Ke S."/>
            <person name="Chen Y.-Y."/>
            <person name="Wu W.-L."/>
            <person name="Hsu J.-L."/>
            <person name="Lin Y.-F."/>
            <person name="Huang M.-D."/>
            <person name="Li C.-Y."/>
            <person name="Huang L."/>
            <person name="Wang Z.-W."/>
            <person name="Zhao X."/>
            <person name="Zhong W.-Y."/>
            <person name="Peng D.-H."/>
            <person name="Ahmad S."/>
            <person name="Lan S."/>
            <person name="Zhang J.-S."/>
            <person name="Tsai W.-C."/>
            <person name="Van De Peer Y."/>
            <person name="Liu Z.-J."/>
        </authorList>
    </citation>
    <scope>NUCLEOTIDE SEQUENCE</scope>
    <source>
        <strain evidence="7">SCP</strain>
        <tissue evidence="7">Leaves</tissue>
    </source>
</reference>
<dbReference type="EMBL" id="JAUJYN010000010">
    <property type="protein sequence ID" value="KAK1262707.1"/>
    <property type="molecule type" value="Genomic_DNA"/>
</dbReference>
<evidence type="ECO:0000313" key="8">
    <source>
        <dbReference type="Proteomes" id="UP001179952"/>
    </source>
</evidence>
<dbReference type="PRINTS" id="PR00682">
    <property type="entry name" value="IPNSYNTHASE"/>
</dbReference>
<dbReference type="InterPro" id="IPR044861">
    <property type="entry name" value="IPNS-like_FE2OG_OXY"/>
</dbReference>
<dbReference type="Pfam" id="PF03171">
    <property type="entry name" value="2OG-FeII_Oxy"/>
    <property type="match status" value="1"/>
</dbReference>
<evidence type="ECO:0000256" key="4">
    <source>
        <dbReference type="ARBA" id="ARBA00023004"/>
    </source>
</evidence>
<keyword evidence="2 5" id="KW-0479">Metal-binding</keyword>
<dbReference type="GO" id="GO:0046872">
    <property type="term" value="F:metal ion binding"/>
    <property type="evidence" value="ECO:0007669"/>
    <property type="project" value="UniProtKB-KW"/>
</dbReference>
<evidence type="ECO:0000259" key="6">
    <source>
        <dbReference type="PROSITE" id="PS51471"/>
    </source>
</evidence>
<comment type="similarity">
    <text evidence="1 5">Belongs to the iron/ascorbate-dependent oxidoreductase family.</text>
</comment>
<dbReference type="Proteomes" id="UP001179952">
    <property type="component" value="Unassembled WGS sequence"/>
</dbReference>
<dbReference type="FunFam" id="2.60.120.330:FF:000001">
    <property type="entry name" value="Protein SRG1"/>
    <property type="match status" value="1"/>
</dbReference>
<evidence type="ECO:0000256" key="3">
    <source>
        <dbReference type="ARBA" id="ARBA00023002"/>
    </source>
</evidence>
<dbReference type="InterPro" id="IPR027443">
    <property type="entry name" value="IPNS-like_sf"/>
</dbReference>
<reference evidence="7" key="1">
    <citation type="journal article" date="2023" name="Nat. Commun.">
        <title>Diploid and tetraploid genomes of Acorus and the evolution of monocots.</title>
        <authorList>
            <person name="Ma L."/>
            <person name="Liu K.W."/>
            <person name="Li Z."/>
            <person name="Hsiao Y.Y."/>
            <person name="Qi Y."/>
            <person name="Fu T."/>
            <person name="Tang G.D."/>
            <person name="Zhang D."/>
            <person name="Sun W.H."/>
            <person name="Liu D.K."/>
            <person name="Li Y."/>
            <person name="Chen G.Z."/>
            <person name="Liu X.D."/>
            <person name="Liao X.Y."/>
            <person name="Jiang Y.T."/>
            <person name="Yu X."/>
            <person name="Hao Y."/>
            <person name="Huang J."/>
            <person name="Zhao X.W."/>
            <person name="Ke S."/>
            <person name="Chen Y.Y."/>
            <person name="Wu W.L."/>
            <person name="Hsu J.L."/>
            <person name="Lin Y.F."/>
            <person name="Huang M.D."/>
            <person name="Li C.Y."/>
            <person name="Huang L."/>
            <person name="Wang Z.W."/>
            <person name="Zhao X."/>
            <person name="Zhong W.Y."/>
            <person name="Peng D.H."/>
            <person name="Ahmad S."/>
            <person name="Lan S."/>
            <person name="Zhang J.S."/>
            <person name="Tsai W.C."/>
            <person name="Van de Peer Y."/>
            <person name="Liu Z.J."/>
        </authorList>
    </citation>
    <scope>NUCLEOTIDE SEQUENCE</scope>
    <source>
        <strain evidence="7">SCP</strain>
    </source>
</reference>
<dbReference type="AlphaFoldDB" id="A0AAV9AEW2"/>
<sequence length="404" mass="44974">MGSTICSAYHPVLALPSTAMVGDGHDVRGPISSCVGVSTSKNKKTNRGGAQGKICCSGLVGSLPVDNVQDLASKKLGHIPTRYIRPEMETETETILRGIPTVDLSKLLDQRFSDEESKNLHFACDEWGFFHLVNHGVSVEVIEKMKLDIKEFFKQPLEVKKAYKQLPSSVEGYGQAFVASDEQKLDWADMVYLNTRPIHLRKMRFWPTQPPSFIETLDQYTFELRKVADILIRVMAKNLGVDADVLTSKFEEGVQSVRINYYPPCPQADKALGLSPHTDGIGLTILLQINEVQGLQIKKDDNWIPVSPSSPDSFIVNIGDVIEILSNGKYKSTSHRAMVNKEKERLSISTFMSPSFDTDIGPPPELVRDGEAFYKSMTYGQFFSHFLSGQLNGKGHMEAVKSQK</sequence>
<dbReference type="InterPro" id="IPR005123">
    <property type="entry name" value="Oxoglu/Fe-dep_dioxygenase_dom"/>
</dbReference>
<dbReference type="InterPro" id="IPR050295">
    <property type="entry name" value="Plant_2OG-oxidoreductases"/>
</dbReference>
<feature type="domain" description="Fe2OG dioxygenase" evidence="6">
    <location>
        <begin position="253"/>
        <end position="354"/>
    </location>
</feature>
<evidence type="ECO:0000256" key="2">
    <source>
        <dbReference type="ARBA" id="ARBA00022723"/>
    </source>
</evidence>
<dbReference type="SUPFAM" id="SSF51197">
    <property type="entry name" value="Clavaminate synthase-like"/>
    <property type="match status" value="1"/>
</dbReference>
<keyword evidence="8" id="KW-1185">Reference proteome</keyword>
<evidence type="ECO:0000313" key="7">
    <source>
        <dbReference type="EMBL" id="KAK1262707.1"/>
    </source>
</evidence>
<proteinExistence type="inferred from homology"/>
<dbReference type="Gene3D" id="2.60.120.330">
    <property type="entry name" value="B-lactam Antibiotic, Isopenicillin N Synthase, Chain"/>
    <property type="match status" value="1"/>
</dbReference>
<keyword evidence="3 5" id="KW-0560">Oxidoreductase</keyword>